<reference evidence="3" key="1">
    <citation type="submission" date="2018-07" db="EMBL/GenBank/DDBJ databases">
        <authorList>
            <person name="Quirk P.G."/>
            <person name="Krulwich T.A."/>
        </authorList>
    </citation>
    <scope>NUCLEOTIDE SEQUENCE</scope>
    <source>
        <strain evidence="3">96224</strain>
    </source>
</reference>
<evidence type="ECO:0000313" key="3">
    <source>
        <dbReference type="EMBL" id="SUZ12234.1"/>
    </source>
</evidence>
<feature type="compositionally biased region" description="Polar residues" evidence="1">
    <location>
        <begin position="1"/>
        <end position="13"/>
    </location>
</feature>
<dbReference type="PANTHER" id="PTHR47219">
    <property type="entry name" value="RAB GTPASE-ACTIVATING PROTEIN 1-LIKE"/>
    <property type="match status" value="1"/>
</dbReference>
<dbReference type="InterPro" id="IPR000195">
    <property type="entry name" value="Rab-GAP-TBC_dom"/>
</dbReference>
<feature type="compositionally biased region" description="Polar residues" evidence="1">
    <location>
        <begin position="355"/>
        <end position="367"/>
    </location>
</feature>
<feature type="compositionally biased region" description="Polar residues" evidence="1">
    <location>
        <begin position="119"/>
        <end position="131"/>
    </location>
</feature>
<dbReference type="InterPro" id="IPR050302">
    <property type="entry name" value="Rab_GAP_TBC_domain"/>
</dbReference>
<dbReference type="Pfam" id="PF00566">
    <property type="entry name" value="RabGAP-TBC"/>
    <property type="match status" value="1"/>
</dbReference>
<evidence type="ECO:0000259" key="2">
    <source>
        <dbReference type="PROSITE" id="PS50086"/>
    </source>
</evidence>
<dbReference type="InterPro" id="IPR035969">
    <property type="entry name" value="Rab-GAP_TBC_sf"/>
</dbReference>
<dbReference type="GO" id="GO:0005096">
    <property type="term" value="F:GTPase activator activity"/>
    <property type="evidence" value="ECO:0007669"/>
    <property type="project" value="TreeGrafter"/>
</dbReference>
<dbReference type="Gene3D" id="1.10.8.270">
    <property type="entry name" value="putative rabgap domain of human tbc1 domain family member 14 like domains"/>
    <property type="match status" value="1"/>
</dbReference>
<proteinExistence type="predicted"/>
<dbReference type="FunFam" id="1.10.472.80:FF:000055">
    <property type="entry name" value="TBC domain-containing protein C1778.09"/>
    <property type="match status" value="1"/>
</dbReference>
<feature type="region of interest" description="Disordered" evidence="1">
    <location>
        <begin position="117"/>
        <end position="149"/>
    </location>
</feature>
<dbReference type="Gene3D" id="1.10.472.80">
    <property type="entry name" value="Ypt/Rab-GAP domain of gyp1p, domain 3"/>
    <property type="match status" value="1"/>
</dbReference>
<evidence type="ECO:0000256" key="1">
    <source>
        <dbReference type="SAM" id="MobiDB-lite"/>
    </source>
</evidence>
<dbReference type="AlphaFoldDB" id="A0A381LE89"/>
<gene>
    <name evidence="3" type="ORF">BGT96224V2_LOCUS5416</name>
</gene>
<accession>A0A381LE89</accession>
<dbReference type="OrthoDB" id="294251at2759"/>
<protein>
    <submittedName>
        <fullName evidence="3">Bgt-3388</fullName>
    </submittedName>
</protein>
<feature type="region of interest" description="Disordered" evidence="1">
    <location>
        <begin position="1"/>
        <end position="29"/>
    </location>
</feature>
<dbReference type="SMART" id="SM00164">
    <property type="entry name" value="TBC"/>
    <property type="match status" value="1"/>
</dbReference>
<dbReference type="EMBL" id="UIGY01000164">
    <property type="protein sequence ID" value="SUZ12234.1"/>
    <property type="molecule type" value="Genomic_DNA"/>
</dbReference>
<dbReference type="PROSITE" id="PS50086">
    <property type="entry name" value="TBC_RABGAP"/>
    <property type="match status" value="1"/>
</dbReference>
<feature type="region of interest" description="Disordered" evidence="1">
    <location>
        <begin position="355"/>
        <end position="374"/>
    </location>
</feature>
<organism evidence="3">
    <name type="scientific">Blumeria graminis f. sp. tritici 96224</name>
    <dbReference type="NCBI Taxonomy" id="1268274"/>
    <lineage>
        <taxon>Eukaryota</taxon>
        <taxon>Fungi</taxon>
        <taxon>Dikarya</taxon>
        <taxon>Ascomycota</taxon>
        <taxon>Pezizomycotina</taxon>
        <taxon>Leotiomycetes</taxon>
        <taxon>Erysiphales</taxon>
        <taxon>Erysiphaceae</taxon>
        <taxon>Blumeria</taxon>
    </lineage>
</organism>
<sequence length="774" mass="88611">MASFSIKTRSSTSLRKRHSLVITPTTQTREDKGMLTMRYEEALKAKPPIAVTVPPPILPPTDVHPALRPNCEDIEGEKRKRDSGLANTMNSRLEESLAAETGVPFRLSVAPSEIEERLNSNTGGNSLCLDTTTNLSPSNSRLSSPYPGRLERSDSKWRLKLRAKLADERRKVLPEKFTHILTEIPTECWMEDDFMDQVAFSKRGSVMLEESKSDDFLSAQDEPMSQFDGSNTTDTTNLSAHVQRESQRVRSMYERRSMLTWSERRNSMSLGTNNLVGVGKRSNRLVDMNHASSSLKPGYHLTRLTVLKANKCYHQGASEEIDDMDKCEVDRYGFITTIKSRSNIESSRLTLPQHGLTSGVFQSGTQTPRKRRGLDRVTSVVTTIKHVPHRKSSVKIPVSNIPHSPEPLQAQPTTSERIRVAKNRLPGNRDKRLVDEAAGMLSLAPKTSNPTEEESDRVVENLKRKEWDRSEKWRKMSRIIVPARGAEGMDYEFDIKSAKLIKRTWKGIPDRWRSVAWYSFLRNSARQRQDSASEEQIIESFHKYLHESSSDDVQIDVDVPRTISSHIMFRKRYQGGQRLLFRILHSFSLYFPKTGYVQGMASLAATLLCYYDEERAFIMLVRLWTLRGMDKLYEPGFGGLIDALEQFRKEWISDPAITKKFEELNVETTVYGTRWYLTIFHHSIPFAAQLRVWDVFMLLGDSEPTHNPERTNIDSGLSIIHATSAALIDANRETLLESDFENSMKLLTSWIPIKDEEILMRVTRAEWRLHLRKK</sequence>
<dbReference type="FunFam" id="1.10.8.270:FF:000023">
    <property type="entry name" value="TBC domain-containing protein C1778.09"/>
    <property type="match status" value="1"/>
</dbReference>
<dbReference type="SUPFAM" id="SSF47923">
    <property type="entry name" value="Ypt/Rab-GAP domain of gyp1p"/>
    <property type="match status" value="2"/>
</dbReference>
<dbReference type="PANTHER" id="PTHR47219:SF9">
    <property type="entry name" value="GTPASE ACTIVATING PROTEIN AND CENTROSOME-ASSOCIATED, ISOFORM B"/>
    <property type="match status" value="1"/>
</dbReference>
<feature type="compositionally biased region" description="Low complexity" evidence="1">
    <location>
        <begin position="132"/>
        <end position="145"/>
    </location>
</feature>
<feature type="domain" description="Rab-GAP TBC" evidence="2">
    <location>
        <begin position="507"/>
        <end position="700"/>
    </location>
</feature>
<name>A0A381LE89_BLUGR</name>
<dbReference type="GO" id="GO:0031267">
    <property type="term" value="F:small GTPase binding"/>
    <property type="evidence" value="ECO:0007669"/>
    <property type="project" value="TreeGrafter"/>
</dbReference>